<sequence>MQQGKTVLSKAKGGSEFTHSYASDTKKLLEVAFMLLGDALDRFDKAKVEDMEFCLDYAKFKAKLMATSEDCDTRSYVLNSLLEI</sequence>
<dbReference type="EMBL" id="QTSX02006732">
    <property type="protein sequence ID" value="KAJ9052236.1"/>
    <property type="molecule type" value="Genomic_DNA"/>
</dbReference>
<evidence type="ECO:0000313" key="2">
    <source>
        <dbReference type="Proteomes" id="UP001165960"/>
    </source>
</evidence>
<reference evidence="1" key="1">
    <citation type="submission" date="2022-04" db="EMBL/GenBank/DDBJ databases">
        <title>Genome of the entomopathogenic fungus Entomophthora muscae.</title>
        <authorList>
            <person name="Elya C."/>
            <person name="Lovett B.R."/>
            <person name="Lee E."/>
            <person name="Macias A.M."/>
            <person name="Hajek A.E."/>
            <person name="De Bivort B.L."/>
            <person name="Kasson M.T."/>
            <person name="De Fine Licht H.H."/>
            <person name="Stajich J.E."/>
        </authorList>
    </citation>
    <scope>NUCLEOTIDE SEQUENCE</scope>
    <source>
        <strain evidence="1">Berkeley</strain>
    </source>
</reference>
<proteinExistence type="predicted"/>
<keyword evidence="2" id="KW-1185">Reference proteome</keyword>
<gene>
    <name evidence="1" type="ORF">DSO57_1036247</name>
</gene>
<comment type="caution">
    <text evidence="1">The sequence shown here is derived from an EMBL/GenBank/DDBJ whole genome shotgun (WGS) entry which is preliminary data.</text>
</comment>
<name>A0ACC2RQA6_9FUNG</name>
<evidence type="ECO:0000313" key="1">
    <source>
        <dbReference type="EMBL" id="KAJ9052236.1"/>
    </source>
</evidence>
<organism evidence="1 2">
    <name type="scientific">Entomophthora muscae</name>
    <dbReference type="NCBI Taxonomy" id="34485"/>
    <lineage>
        <taxon>Eukaryota</taxon>
        <taxon>Fungi</taxon>
        <taxon>Fungi incertae sedis</taxon>
        <taxon>Zoopagomycota</taxon>
        <taxon>Entomophthoromycotina</taxon>
        <taxon>Entomophthoromycetes</taxon>
        <taxon>Entomophthorales</taxon>
        <taxon>Entomophthoraceae</taxon>
        <taxon>Entomophthora</taxon>
    </lineage>
</organism>
<accession>A0ACC2RQA6</accession>
<protein>
    <submittedName>
        <fullName evidence="1">Uncharacterized protein</fullName>
    </submittedName>
</protein>
<dbReference type="Proteomes" id="UP001165960">
    <property type="component" value="Unassembled WGS sequence"/>
</dbReference>